<dbReference type="EMBL" id="CP015136">
    <property type="protein sequence ID" value="AMY08624.1"/>
    <property type="molecule type" value="Genomic_DNA"/>
</dbReference>
<proteinExistence type="predicted"/>
<keyword evidence="1" id="KW-1133">Transmembrane helix</keyword>
<gene>
    <name evidence="2" type="ORF">LuPra_01828</name>
</gene>
<evidence type="ECO:0000313" key="2">
    <source>
        <dbReference type="EMBL" id="AMY08624.1"/>
    </source>
</evidence>
<name>A0A143PLF8_LUTPR</name>
<feature type="transmembrane region" description="Helical" evidence="1">
    <location>
        <begin position="12"/>
        <end position="31"/>
    </location>
</feature>
<dbReference type="KEGG" id="abac:LuPra_01828"/>
<keyword evidence="1" id="KW-0812">Transmembrane</keyword>
<dbReference type="STRING" id="1855912.LuPra_01828"/>
<dbReference type="RefSeq" id="WP_157898928.1">
    <property type="nucleotide sequence ID" value="NZ_CP015136.1"/>
</dbReference>
<dbReference type="Proteomes" id="UP000076079">
    <property type="component" value="Chromosome"/>
</dbReference>
<reference evidence="3" key="2">
    <citation type="submission" date="2016-04" db="EMBL/GenBank/DDBJ databases">
        <title>First Complete Genome Sequence of a Subdivision 6 Acidobacterium.</title>
        <authorList>
            <person name="Huang S."/>
            <person name="Vieira S."/>
            <person name="Bunk B."/>
            <person name="Riedel T."/>
            <person name="Sproeer C."/>
            <person name="Overmann J."/>
        </authorList>
    </citation>
    <scope>NUCLEOTIDE SEQUENCE [LARGE SCALE GENOMIC DNA]</scope>
    <source>
        <strain evidence="3">DSM 100886 HEG_-6_39</strain>
    </source>
</reference>
<accession>A0A143PLF8</accession>
<dbReference type="OrthoDB" id="1551271at2"/>
<sequence>MPDINTLPEWFGAAVIGGVIAALGYLAKLGVEAWEAWRHRRAERLRQLLELASLLHASYEAFHVQAQLVERLERMLSKTHPDVGPDQSGFERHFTDAFDNFTPDESDLHGFIRSMTKHSIRPLYQAMTEWLHADFTYRTARGADGRRGRLASKLNQLDTHLRLWHAKYEAWIPGHPQHALVYLADEEQHGVGFPRGLDQVVDEVLRELDARVAPNKRLHQTVE</sequence>
<protein>
    <submittedName>
        <fullName evidence="2">Uncharacterized protein</fullName>
    </submittedName>
</protein>
<evidence type="ECO:0000313" key="3">
    <source>
        <dbReference type="Proteomes" id="UP000076079"/>
    </source>
</evidence>
<organism evidence="2 3">
    <name type="scientific">Luteitalea pratensis</name>
    <dbReference type="NCBI Taxonomy" id="1855912"/>
    <lineage>
        <taxon>Bacteria</taxon>
        <taxon>Pseudomonadati</taxon>
        <taxon>Acidobacteriota</taxon>
        <taxon>Vicinamibacteria</taxon>
        <taxon>Vicinamibacterales</taxon>
        <taxon>Vicinamibacteraceae</taxon>
        <taxon>Luteitalea</taxon>
    </lineage>
</organism>
<evidence type="ECO:0000256" key="1">
    <source>
        <dbReference type="SAM" id="Phobius"/>
    </source>
</evidence>
<reference evidence="2 3" key="1">
    <citation type="journal article" date="2016" name="Genome Announc.">
        <title>First Complete Genome Sequence of a Subdivision 6 Acidobacterium Strain.</title>
        <authorList>
            <person name="Huang S."/>
            <person name="Vieira S."/>
            <person name="Bunk B."/>
            <person name="Riedel T."/>
            <person name="Sproer C."/>
            <person name="Overmann J."/>
        </authorList>
    </citation>
    <scope>NUCLEOTIDE SEQUENCE [LARGE SCALE GENOMIC DNA]</scope>
    <source>
        <strain evidence="3">DSM 100886 HEG_-6_39</strain>
    </source>
</reference>
<keyword evidence="3" id="KW-1185">Reference proteome</keyword>
<keyword evidence="1" id="KW-0472">Membrane</keyword>
<dbReference type="AlphaFoldDB" id="A0A143PLF8"/>